<protein>
    <recommendedName>
        <fullName evidence="1">Ribonuclease H1 N-terminal domain-containing protein</fullName>
    </recommendedName>
</protein>
<organism evidence="2 3">
    <name type="scientific">Mycena citricolor</name>
    <dbReference type="NCBI Taxonomy" id="2018698"/>
    <lineage>
        <taxon>Eukaryota</taxon>
        <taxon>Fungi</taxon>
        <taxon>Dikarya</taxon>
        <taxon>Basidiomycota</taxon>
        <taxon>Agaricomycotina</taxon>
        <taxon>Agaricomycetes</taxon>
        <taxon>Agaricomycetidae</taxon>
        <taxon>Agaricales</taxon>
        <taxon>Marasmiineae</taxon>
        <taxon>Mycenaceae</taxon>
        <taxon>Mycena</taxon>
    </lineage>
</organism>
<dbReference type="InterPro" id="IPR009027">
    <property type="entry name" value="Ribosomal_bL9/RNase_H1_N"/>
</dbReference>
<dbReference type="SUPFAM" id="SSF55658">
    <property type="entry name" value="L9 N-domain-like"/>
    <property type="match status" value="1"/>
</dbReference>
<accession>A0AAD2HL46</accession>
<dbReference type="Gene3D" id="3.40.970.10">
    <property type="entry name" value="Ribonuclease H1, N-terminal domain"/>
    <property type="match status" value="2"/>
</dbReference>
<dbReference type="EMBL" id="CAVNYO010000412">
    <property type="protein sequence ID" value="CAK5276785.1"/>
    <property type="molecule type" value="Genomic_DNA"/>
</dbReference>
<evidence type="ECO:0000259" key="1">
    <source>
        <dbReference type="Pfam" id="PF01693"/>
    </source>
</evidence>
<dbReference type="Pfam" id="PF01693">
    <property type="entry name" value="Cauli_VI"/>
    <property type="match status" value="1"/>
</dbReference>
<dbReference type="InterPro" id="IPR037056">
    <property type="entry name" value="RNase_H1_N_sf"/>
</dbReference>
<keyword evidence="3" id="KW-1185">Reference proteome</keyword>
<proteinExistence type="predicted"/>
<name>A0AAD2HL46_9AGAR</name>
<evidence type="ECO:0000313" key="3">
    <source>
        <dbReference type="Proteomes" id="UP001295794"/>
    </source>
</evidence>
<feature type="domain" description="Ribonuclease H1 N-terminal" evidence="1">
    <location>
        <begin position="101"/>
        <end position="143"/>
    </location>
</feature>
<sequence>MATHDDERILELLAQLDLTENLLPTSPNLSQTTVALPSALRQRTITAQPTLYRIETRDATGNAIVGHTSEWSVAGSLVQDKPGSRAVSLSPRKTGRRPRPKAYVVFVGRRSGVFDLWSECKAQVSDYACCLYRGYSSKDRAEAAFVYAQQRGWTSAPGHFRYVPPIPVTDDDYEVYNPLSGREEDNDKRWYVVYRGLRPGVYRSSLESQLNVTGVSGQLFESVEGEALARKRFADAKRKGIRKTRSW</sequence>
<evidence type="ECO:0000313" key="2">
    <source>
        <dbReference type="EMBL" id="CAK5276785.1"/>
    </source>
</evidence>
<dbReference type="Proteomes" id="UP001295794">
    <property type="component" value="Unassembled WGS sequence"/>
</dbReference>
<reference evidence="2" key="1">
    <citation type="submission" date="2023-11" db="EMBL/GenBank/DDBJ databases">
        <authorList>
            <person name="De Vega J J."/>
            <person name="De Vega J J."/>
        </authorList>
    </citation>
    <scope>NUCLEOTIDE SEQUENCE</scope>
</reference>
<dbReference type="InterPro" id="IPR011320">
    <property type="entry name" value="RNase_H1_N"/>
</dbReference>
<gene>
    <name evidence="2" type="ORF">MYCIT1_LOCUS25331</name>
</gene>
<dbReference type="AlphaFoldDB" id="A0AAD2HL46"/>
<comment type="caution">
    <text evidence="2">The sequence shown here is derived from an EMBL/GenBank/DDBJ whole genome shotgun (WGS) entry which is preliminary data.</text>
</comment>